<feature type="compositionally biased region" description="Basic residues" evidence="1">
    <location>
        <begin position="1818"/>
        <end position="1827"/>
    </location>
</feature>
<dbReference type="EMBL" id="JADWDJ010000001">
    <property type="protein sequence ID" value="KAG5286862.1"/>
    <property type="molecule type" value="Genomic_DNA"/>
</dbReference>
<feature type="compositionally biased region" description="Acidic residues" evidence="1">
    <location>
        <begin position="1013"/>
        <end position="1036"/>
    </location>
</feature>
<feature type="region of interest" description="Disordered" evidence="1">
    <location>
        <begin position="909"/>
        <end position="1245"/>
    </location>
</feature>
<feature type="compositionally biased region" description="Polar residues" evidence="1">
    <location>
        <begin position="1762"/>
        <end position="1774"/>
    </location>
</feature>
<feature type="compositionally biased region" description="Polar residues" evidence="1">
    <location>
        <begin position="1714"/>
        <end position="1724"/>
    </location>
</feature>
<dbReference type="GO" id="GO:0005737">
    <property type="term" value="C:cytoplasm"/>
    <property type="evidence" value="ECO:0007669"/>
    <property type="project" value="TreeGrafter"/>
</dbReference>
<feature type="compositionally biased region" description="Polar residues" evidence="1">
    <location>
        <begin position="1282"/>
        <end position="1297"/>
    </location>
</feature>
<feature type="compositionally biased region" description="Polar residues" evidence="1">
    <location>
        <begin position="343"/>
        <end position="353"/>
    </location>
</feature>
<feature type="region of interest" description="Disordered" evidence="1">
    <location>
        <begin position="1"/>
        <end position="132"/>
    </location>
</feature>
<dbReference type="PANTHER" id="PTHR22741:SF11">
    <property type="entry name" value="SICKLE TAIL PROTEIN HOMOLOG"/>
    <property type="match status" value="1"/>
</dbReference>
<accession>A0AAV6HKM8</accession>
<feature type="compositionally biased region" description="Polar residues" evidence="1">
    <location>
        <begin position="360"/>
        <end position="375"/>
    </location>
</feature>
<sequence>MMSKPSRLAKPSKSSGRKEPPGSRSRMLSVGERLMRAGSEGNLVRPRATLQQQQAGHHESHRSVSPLAKEVGNISNQRLSATENEALSQHHSSSADDSDHSDPWSPRTLPRRYTVGGPRSAGDAQTMQPHHMDRKREAFLEHLKQKYPHHASTIMGHQERIRDQIRLPKHSASPQPGLGAPGEPLSVASLESLEAMSEGGDPPSAFTRGTRSRASLPVVRSANQTKDRSLGVLYLQYGEDTKQIRMPNEITGADTIRALFVSAFPQLLTMKMLESPSMAVYIKDDMRNIYYELTDVRNITPHSCLKVYHKDPAQAFSHNSKPNNGDVRVHREKMYVSRDGQHSLRQAPSSPISSLHALQGSMSPPTARSMPSSPSRIPFGPRPSLPLAGSATLPRERLASAPQPTSRSVTPCPSAILERRDVKPDEDLGSGSKSMALYEPYGHPEGRLSVSSSQGPGDAVDGALQQQPPPQQHSLYRQKSRKYAENPMASLGGKAQPPSPHRVNEVRMIDMPPQGVPVERGSSMRRSFRKDSNGTMEVVASVHGSMVSPVFVDLPPGHGTRPFQTGVPPGTHHTSERMKAMEQQIASLTGLVQHALLKGPNASATKDTTGEKPVRTASPANSVNSGGVSPVPVPKNRTAQSDSMAVVLHSSAKDTEMQSMLSTFRRNVSDLRLQLHQLKQMQLQNQDSMKVMLRRAEQEITGRFTDMLRHLEDPVQKQRSQVDQERHTYLAMEEKVLIQLGELEKYVERLKKDSASRMTQRPITLKDVEEGAVNLRKVGEALAGLKGEFPGLQTKMRSVLRVEVEAVRFLKEEPHKMDSMLKRVKALTETLSCLRRCATEGVLPSPEPTRAVTAEASPVAADGSDSSGSSRSSPTLGPRSPAGTAIRSELTPSSPVVVHRVRSAPVSAPVCQHSASLGHGHHASPPLTPTHARDSPTVAKVSPRSRESSPALQKRTTLPRAGHAENAPGPGTTSGSDTPPPLGTEEPPSGGSSRGSLRHRGASTEPPSPERQWEEEKEDGEEEEKEEGEEEEEEEPQAGPSPGQPDGAEMERLLQQTQDSLMQAIPSLEVPAQGETPAQAQPDEVEAPLPAASAPELPPKPLADKPVAAAGSAERAQRPAIEKPHRPSVDRARAGSAEKASKSPPPPPPRRFFPSGSGLTTGRSGEVIYASHNRKDSTSAQEGEGEEVEEESTRPKALKVPPEIKPKPQSPPPTGATAPPLTPRAAASAAPSLADGDEEDEGDKIMAELQVFERCTVKELEAKCFVDLSNVELEQTPGHQGEATNQTKDGKDSTPQGSRVIYYVTGQISNEHPAADTAEQKEGRERTLPQTKVAHANAFDLSQKPKLLTSAEFPTVSHKAAGQCPSAQPSTQHTDRSGPWPVCPETERSPNPEPVLSQAAQKRNAAPAKHSAVTQKPVNGVPGGQATTAPNGENLVNEEVVMRSNRGRLRYAEESGLSPDLPDEEGPPPPSTDSIAFMITQTKVQALSTGEYKDLVNNTNGGDMQTVKVGMDQTVCAPEDCGFDRKPVIIIFDEPMEIRQAYKRLSTIFEGEEELDRMLSEDRIDEESEEEEEEERQQEELERRARKEIKAREVTVATGIGLARTDKAELKPKRPAAAIEVSKPLSPTEPLSPEAVDGSIPELSLNDPKQDAKKKFKFKFPKKQLAAIGQALRTGTKTGKKTLQVVVYEDEEELDGTTKELKVAKRFEIHGKSKANQTSSSAPVTPSKAKVAPQTQRRTEEIRKNTFKTLDSLEETIKELESTISDMGPKSQTPPQEPSSPRGGTKVKRSVSDCSQTEGSPSKRTPPHESSKAQKGSSLRKKAKPHLLPRPSATSASGPSPSSGSSSSSSSSSSASSKQNSGGSSSTSRPTLPSPKTRQQPGASAEKAGKSQKLQDTQRQFRQANGSSVKTDGDSKHAFLALPASKIPAFCPSSGKAHALPRPVPSNDSLQLHGGKGQTLSLLQQQQQQQTQNGRPHTSPSHHPVSIPTTSSSGLNYSSSSSSSYSYSSSSSVSPTSTSSSSSPSSPSLLSPTAVAQGGRGGRAAHLHGIGSVRPQGGSSAPPAITPTSSSRDMA</sequence>
<dbReference type="Proteomes" id="UP000823561">
    <property type="component" value="Chromosome 1"/>
</dbReference>
<feature type="compositionally biased region" description="Basic and acidic residues" evidence="1">
    <location>
        <begin position="417"/>
        <end position="426"/>
    </location>
</feature>
<feature type="region of interest" description="Disordered" evidence="1">
    <location>
        <begin position="193"/>
        <end position="222"/>
    </location>
</feature>
<feature type="region of interest" description="Disordered" evidence="1">
    <location>
        <begin position="601"/>
        <end position="640"/>
    </location>
</feature>
<feature type="region of interest" description="Disordered" evidence="1">
    <location>
        <begin position="1928"/>
        <end position="2075"/>
    </location>
</feature>
<feature type="region of interest" description="Disordered" evidence="1">
    <location>
        <begin position="1556"/>
        <end position="1585"/>
    </location>
</feature>
<keyword evidence="3" id="KW-1185">Reference proteome</keyword>
<dbReference type="PANTHER" id="PTHR22741">
    <property type="entry name" value="P140CAP/SNIP-RELATED"/>
    <property type="match status" value="1"/>
</dbReference>
<feature type="compositionally biased region" description="Low complexity" evidence="1">
    <location>
        <begin position="1958"/>
        <end position="1972"/>
    </location>
</feature>
<dbReference type="InterPro" id="IPR051825">
    <property type="entry name" value="SRCIN1"/>
</dbReference>
<evidence type="ECO:0000256" key="1">
    <source>
        <dbReference type="SAM" id="MobiDB-lite"/>
    </source>
</evidence>
<feature type="compositionally biased region" description="Basic and acidic residues" evidence="1">
    <location>
        <begin position="93"/>
        <end position="102"/>
    </location>
</feature>
<feature type="region of interest" description="Disordered" evidence="1">
    <location>
        <begin position="842"/>
        <end position="894"/>
    </location>
</feature>
<organism evidence="2 3">
    <name type="scientific">Alosa alosa</name>
    <name type="common">allis shad</name>
    <dbReference type="NCBI Taxonomy" id="278164"/>
    <lineage>
        <taxon>Eukaryota</taxon>
        <taxon>Metazoa</taxon>
        <taxon>Chordata</taxon>
        <taxon>Craniata</taxon>
        <taxon>Vertebrata</taxon>
        <taxon>Euteleostomi</taxon>
        <taxon>Actinopterygii</taxon>
        <taxon>Neopterygii</taxon>
        <taxon>Teleostei</taxon>
        <taxon>Clupei</taxon>
        <taxon>Clupeiformes</taxon>
        <taxon>Clupeoidei</taxon>
        <taxon>Clupeidae</taxon>
        <taxon>Alosa</taxon>
    </lineage>
</organism>
<feature type="compositionally biased region" description="Basic and acidic residues" evidence="1">
    <location>
        <begin position="1318"/>
        <end position="1327"/>
    </location>
</feature>
<feature type="compositionally biased region" description="Low complexity" evidence="1">
    <location>
        <begin position="968"/>
        <end position="995"/>
    </location>
</feature>
<dbReference type="Gene3D" id="1.20.58.1540">
    <property type="entry name" value="Actin interacting protein 3, C-terminal domain"/>
    <property type="match status" value="1"/>
</dbReference>
<gene>
    <name evidence="2" type="ORF">AALO_G00019580</name>
</gene>
<protein>
    <recommendedName>
        <fullName evidence="4">Sickle tail protein homolog</fullName>
    </recommendedName>
</protein>
<feature type="compositionally biased region" description="Low complexity" evidence="1">
    <location>
        <begin position="1831"/>
        <end position="1875"/>
    </location>
</feature>
<feature type="compositionally biased region" description="Low complexity" evidence="1">
    <location>
        <begin position="1988"/>
        <end position="2033"/>
    </location>
</feature>
<comment type="caution">
    <text evidence="2">The sequence shown here is derived from an EMBL/GenBank/DDBJ whole genome shotgun (WGS) entry which is preliminary data.</text>
</comment>
<feature type="compositionally biased region" description="Basic and acidic residues" evidence="1">
    <location>
        <begin position="1115"/>
        <end position="1133"/>
    </location>
</feature>
<reference evidence="2 3" key="1">
    <citation type="submission" date="2020-10" db="EMBL/GenBank/DDBJ databases">
        <title>Chromosome-scale genome assembly of the Allis shad, Alosa alosa.</title>
        <authorList>
            <person name="Margot Z."/>
            <person name="Christophe K."/>
            <person name="Cabau C."/>
            <person name="Louis A."/>
            <person name="Berthelot C."/>
            <person name="Parey E."/>
            <person name="Roest Crollius H."/>
            <person name="Montfort J."/>
            <person name="Robinson-Rechavi M."/>
            <person name="Bucao C."/>
            <person name="Bouchez O."/>
            <person name="Gislard M."/>
            <person name="Lluch J."/>
            <person name="Milhes M."/>
            <person name="Lampietro C."/>
            <person name="Lopez Roques C."/>
            <person name="Donnadieu C."/>
            <person name="Braasch I."/>
            <person name="Desvignes T."/>
            <person name="Postlethwait J."/>
            <person name="Bobe J."/>
            <person name="Guiguen Y."/>
        </authorList>
    </citation>
    <scope>NUCLEOTIDE SEQUENCE [LARGE SCALE GENOMIC DNA]</scope>
    <source>
        <strain evidence="2">M-15738</strain>
        <tissue evidence="2">Blood</tissue>
    </source>
</reference>
<feature type="compositionally biased region" description="Polar residues" evidence="1">
    <location>
        <begin position="402"/>
        <end position="411"/>
    </location>
</feature>
<feature type="region of interest" description="Disordered" evidence="1">
    <location>
        <begin position="340"/>
        <end position="482"/>
    </location>
</feature>
<name>A0AAV6HKM8_9TELE</name>
<feature type="region of interest" description="Disordered" evidence="1">
    <location>
        <begin position="1273"/>
        <end position="1431"/>
    </location>
</feature>
<feature type="compositionally biased region" description="Polar residues" evidence="1">
    <location>
        <begin position="1792"/>
        <end position="1803"/>
    </location>
</feature>
<feature type="compositionally biased region" description="Polar residues" evidence="1">
    <location>
        <begin position="1892"/>
        <end position="1910"/>
    </location>
</feature>
<evidence type="ECO:0000313" key="2">
    <source>
        <dbReference type="EMBL" id="KAG5286862.1"/>
    </source>
</evidence>
<evidence type="ECO:0008006" key="4">
    <source>
        <dbReference type="Google" id="ProtNLM"/>
    </source>
</evidence>
<feature type="region of interest" description="Disordered" evidence="1">
    <location>
        <begin position="1606"/>
        <end position="1648"/>
    </location>
</feature>
<feature type="compositionally biased region" description="Low complexity" evidence="1">
    <location>
        <begin position="1215"/>
        <end position="1234"/>
    </location>
</feature>
<feature type="compositionally biased region" description="Low complexity" evidence="1">
    <location>
        <begin position="621"/>
        <end position="630"/>
    </location>
</feature>
<proteinExistence type="predicted"/>
<feature type="compositionally biased region" description="Acidic residues" evidence="1">
    <location>
        <begin position="1563"/>
        <end position="1577"/>
    </location>
</feature>
<evidence type="ECO:0000313" key="3">
    <source>
        <dbReference type="Proteomes" id="UP000823561"/>
    </source>
</evidence>
<feature type="compositionally biased region" description="Low complexity" evidence="1">
    <location>
        <begin position="856"/>
        <end position="881"/>
    </location>
</feature>
<feature type="compositionally biased region" description="Low complexity" evidence="1">
    <location>
        <begin position="909"/>
        <end position="918"/>
    </location>
</feature>
<feature type="region of interest" description="Disordered" evidence="1">
    <location>
        <begin position="1709"/>
        <end position="1914"/>
    </location>
</feature>
<feature type="compositionally biased region" description="Low complexity" evidence="1">
    <location>
        <begin position="2059"/>
        <end position="2075"/>
    </location>
</feature>
<feature type="region of interest" description="Disordered" evidence="1">
    <location>
        <begin position="512"/>
        <end position="532"/>
    </location>
</feature>
<feature type="compositionally biased region" description="Polar residues" evidence="1">
    <location>
        <begin position="73"/>
        <end position="87"/>
    </location>
</feature>